<proteinExistence type="predicted"/>
<dbReference type="Proteomes" id="UP000828390">
    <property type="component" value="Unassembled WGS sequence"/>
</dbReference>
<name>A0A9D4I018_DREPO</name>
<gene>
    <name evidence="2" type="ORF">DPMN_045904</name>
</gene>
<reference evidence="2" key="1">
    <citation type="journal article" date="2019" name="bioRxiv">
        <title>The Genome of the Zebra Mussel, Dreissena polymorpha: A Resource for Invasive Species Research.</title>
        <authorList>
            <person name="McCartney M.A."/>
            <person name="Auch B."/>
            <person name="Kono T."/>
            <person name="Mallez S."/>
            <person name="Zhang Y."/>
            <person name="Obille A."/>
            <person name="Becker A."/>
            <person name="Abrahante J.E."/>
            <person name="Garbe J."/>
            <person name="Badalamenti J.P."/>
            <person name="Herman A."/>
            <person name="Mangelson H."/>
            <person name="Liachko I."/>
            <person name="Sullivan S."/>
            <person name="Sone E.D."/>
            <person name="Koren S."/>
            <person name="Silverstein K.A.T."/>
            <person name="Beckman K.B."/>
            <person name="Gohl D.M."/>
        </authorList>
    </citation>
    <scope>NUCLEOTIDE SEQUENCE</scope>
    <source>
        <strain evidence="2">Duluth1</strain>
        <tissue evidence="2">Whole animal</tissue>
    </source>
</reference>
<dbReference type="AlphaFoldDB" id="A0A9D4I018"/>
<evidence type="ECO:0000313" key="2">
    <source>
        <dbReference type="EMBL" id="KAH3739254.1"/>
    </source>
</evidence>
<evidence type="ECO:0000313" key="3">
    <source>
        <dbReference type="Proteomes" id="UP000828390"/>
    </source>
</evidence>
<feature type="region of interest" description="Disordered" evidence="1">
    <location>
        <begin position="1"/>
        <end position="23"/>
    </location>
</feature>
<reference evidence="2" key="2">
    <citation type="submission" date="2020-11" db="EMBL/GenBank/DDBJ databases">
        <authorList>
            <person name="McCartney M.A."/>
            <person name="Auch B."/>
            <person name="Kono T."/>
            <person name="Mallez S."/>
            <person name="Becker A."/>
            <person name="Gohl D.M."/>
            <person name="Silverstein K.A.T."/>
            <person name="Koren S."/>
            <person name="Bechman K.B."/>
            <person name="Herman A."/>
            <person name="Abrahante J.E."/>
            <person name="Garbe J."/>
        </authorList>
    </citation>
    <scope>NUCLEOTIDE SEQUENCE</scope>
    <source>
        <strain evidence="2">Duluth1</strain>
        <tissue evidence="2">Whole animal</tissue>
    </source>
</reference>
<evidence type="ECO:0000256" key="1">
    <source>
        <dbReference type="SAM" id="MobiDB-lite"/>
    </source>
</evidence>
<accession>A0A9D4I018</accession>
<organism evidence="2 3">
    <name type="scientific">Dreissena polymorpha</name>
    <name type="common">Zebra mussel</name>
    <name type="synonym">Mytilus polymorpha</name>
    <dbReference type="NCBI Taxonomy" id="45954"/>
    <lineage>
        <taxon>Eukaryota</taxon>
        <taxon>Metazoa</taxon>
        <taxon>Spiralia</taxon>
        <taxon>Lophotrochozoa</taxon>
        <taxon>Mollusca</taxon>
        <taxon>Bivalvia</taxon>
        <taxon>Autobranchia</taxon>
        <taxon>Heteroconchia</taxon>
        <taxon>Euheterodonta</taxon>
        <taxon>Imparidentia</taxon>
        <taxon>Neoheterodontei</taxon>
        <taxon>Myida</taxon>
        <taxon>Dreissenoidea</taxon>
        <taxon>Dreissenidae</taxon>
        <taxon>Dreissena</taxon>
    </lineage>
</organism>
<dbReference type="EMBL" id="JAIWYP010000011">
    <property type="protein sequence ID" value="KAH3739254.1"/>
    <property type="molecule type" value="Genomic_DNA"/>
</dbReference>
<protein>
    <submittedName>
        <fullName evidence="2">Uncharacterized protein</fullName>
    </submittedName>
</protein>
<comment type="caution">
    <text evidence="2">The sequence shown here is derived from an EMBL/GenBank/DDBJ whole genome shotgun (WGS) entry which is preliminary data.</text>
</comment>
<keyword evidence="3" id="KW-1185">Reference proteome</keyword>
<sequence>MQAIGHTLLFSGPQNEEDNHHNGVGLLTKTAHKSFLEWEPINDRIMRARFNS</sequence>